<feature type="transmembrane region" description="Helical" evidence="1">
    <location>
        <begin position="636"/>
        <end position="660"/>
    </location>
</feature>
<dbReference type="RefSeq" id="WP_203996888.1">
    <property type="nucleotide sequence ID" value="NZ_BOPG01000032.1"/>
</dbReference>
<dbReference type="Proteomes" id="UP000612585">
    <property type="component" value="Unassembled WGS sequence"/>
</dbReference>
<feature type="transmembrane region" description="Helical" evidence="1">
    <location>
        <begin position="809"/>
        <end position="827"/>
    </location>
</feature>
<organism evidence="2 3">
    <name type="scientific">Virgisporangium aurantiacum</name>
    <dbReference type="NCBI Taxonomy" id="175570"/>
    <lineage>
        <taxon>Bacteria</taxon>
        <taxon>Bacillati</taxon>
        <taxon>Actinomycetota</taxon>
        <taxon>Actinomycetes</taxon>
        <taxon>Micromonosporales</taxon>
        <taxon>Micromonosporaceae</taxon>
        <taxon>Virgisporangium</taxon>
    </lineage>
</organism>
<sequence>MTVPPDPDRGTAVEATLWSVVGRLRARGWHISLWEIQRAQDVVAYLFATLGRPPSDDELRRYLRPVFCARDGELEVFAEVFRDSAPAAAPGSDDDSRPAVPPWRHSLPILLLSAFFVIAFAVVLLRLNLGTGSSGGESGSGGPASDEDPGWPVWMWSGLVAFLAAGAATMLLAFRKRLRRRSTSPAPGPDVKLGWETTHPLDPADSARLARTLRTRIREPGRSTLDVPRTVDASLRAGVRLTPRFVEYKRAPEYLAVIEQHSAGDVLAGHYARVVDQLAAQGVAMSRVGLQARSQLVIDRARGPRHLDTLHPTSERERVLLFARDASLRDPLTGAERPWLARFDRWAETIQVDPDARYARPLRPVHRVLDDVRALDPAWARERVRSEPAGLALPTVFEEDDQVWIEAVPPPRDALVRAMDLLGTALGPGGWYWLATCAVYPEISYELTVALGRLVHADDGRPLADHLPIEVLARLPWFRHAYMPDWLRAGLIVTLSRGQLGAVRSAVHQILTDGLLPTAGAGAGLSVTESGPGAGRGEAPTDRVHLTDPTLRRRQLAAAAPRALVAAIRRQRHRLAMTGLPADAPAPRVRRALVVSNAIVVAATLMSTVGVAVMVGQTFGSPDPDALYERWRARDFWPAVAFFPMLTSFVAGMFSCVVSAAAGRRRGFVLGAGLSLPLIVATSLLNDDNLLPPNLQAAVLVVEPVLAWAWILPTLSWKFTSTTTPWTRFQRRNRVIFAVGSGVASLTPIGAGLFYQESWLHWGLTSLTLAGLGVGLGTAYVGGVRVIPLALGATVLLGDRFGFLASDPYSILLLYAAAVAVLVGFALQMGRFRDRPPPEFWETRWGDWQRPLTATAPGIVGALVFVLSGEDPLATASGVGIAVVFALLSLMTDRVGAFVARHRLDTRSPLHLD</sequence>
<feature type="transmembrane region" description="Helical" evidence="1">
    <location>
        <begin position="592"/>
        <end position="616"/>
    </location>
</feature>
<evidence type="ECO:0000313" key="2">
    <source>
        <dbReference type="EMBL" id="GIJ57498.1"/>
    </source>
</evidence>
<feature type="transmembrane region" description="Helical" evidence="1">
    <location>
        <begin position="786"/>
        <end position="803"/>
    </location>
</feature>
<feature type="transmembrane region" description="Helical" evidence="1">
    <location>
        <begin position="873"/>
        <end position="891"/>
    </location>
</feature>
<gene>
    <name evidence="2" type="ORF">Vau01_050140</name>
</gene>
<keyword evidence="1" id="KW-1133">Transmembrane helix</keyword>
<name>A0A8J3Z6Z2_9ACTN</name>
<feature type="transmembrane region" description="Helical" evidence="1">
    <location>
        <begin position="107"/>
        <end position="127"/>
    </location>
</feature>
<keyword evidence="1" id="KW-0472">Membrane</keyword>
<feature type="transmembrane region" description="Helical" evidence="1">
    <location>
        <begin position="153"/>
        <end position="174"/>
    </location>
</feature>
<comment type="caution">
    <text evidence="2">The sequence shown here is derived from an EMBL/GenBank/DDBJ whole genome shotgun (WGS) entry which is preliminary data.</text>
</comment>
<protein>
    <submittedName>
        <fullName evidence="2">Uncharacterized protein</fullName>
    </submittedName>
</protein>
<feature type="transmembrane region" description="Helical" evidence="1">
    <location>
        <begin position="667"/>
        <end position="685"/>
    </location>
</feature>
<keyword evidence="1" id="KW-0812">Transmembrane</keyword>
<feature type="transmembrane region" description="Helical" evidence="1">
    <location>
        <begin position="848"/>
        <end position="867"/>
    </location>
</feature>
<keyword evidence="3" id="KW-1185">Reference proteome</keyword>
<reference evidence="2" key="1">
    <citation type="submission" date="2021-01" db="EMBL/GenBank/DDBJ databases">
        <title>Whole genome shotgun sequence of Virgisporangium aurantiacum NBRC 16421.</title>
        <authorList>
            <person name="Komaki H."/>
            <person name="Tamura T."/>
        </authorList>
    </citation>
    <scope>NUCLEOTIDE SEQUENCE</scope>
    <source>
        <strain evidence="2">NBRC 16421</strain>
    </source>
</reference>
<dbReference type="AlphaFoldDB" id="A0A8J3Z6Z2"/>
<feature type="transmembrane region" description="Helical" evidence="1">
    <location>
        <begin position="697"/>
        <end position="715"/>
    </location>
</feature>
<feature type="transmembrane region" description="Helical" evidence="1">
    <location>
        <begin position="735"/>
        <end position="755"/>
    </location>
</feature>
<accession>A0A8J3Z6Z2</accession>
<dbReference type="EMBL" id="BOPG01000032">
    <property type="protein sequence ID" value="GIJ57498.1"/>
    <property type="molecule type" value="Genomic_DNA"/>
</dbReference>
<proteinExistence type="predicted"/>
<evidence type="ECO:0000313" key="3">
    <source>
        <dbReference type="Proteomes" id="UP000612585"/>
    </source>
</evidence>
<evidence type="ECO:0000256" key="1">
    <source>
        <dbReference type="SAM" id="Phobius"/>
    </source>
</evidence>